<reference evidence="2" key="2">
    <citation type="submission" date="2022-07" db="EMBL/GenBank/DDBJ databases">
        <authorList>
            <person name="Goncalves M.F.M."/>
            <person name="Hilario S."/>
            <person name="Van De Peer Y."/>
            <person name="Esteves A.C."/>
            <person name="Alves A."/>
        </authorList>
    </citation>
    <scope>NUCLEOTIDE SEQUENCE</scope>
    <source>
        <strain evidence="2">MUM 19.33</strain>
    </source>
</reference>
<feature type="compositionally biased region" description="Basic and acidic residues" evidence="1">
    <location>
        <begin position="163"/>
        <end position="181"/>
    </location>
</feature>
<evidence type="ECO:0000256" key="1">
    <source>
        <dbReference type="SAM" id="MobiDB-lite"/>
    </source>
</evidence>
<protein>
    <submittedName>
        <fullName evidence="2">mRNA degradation protein</fullName>
    </submittedName>
</protein>
<feature type="region of interest" description="Disordered" evidence="1">
    <location>
        <begin position="29"/>
        <end position="127"/>
    </location>
</feature>
<dbReference type="PANTHER" id="PTHR31014:SF0">
    <property type="entry name" value="MITOCHONDRIAL TRANSLATION SYSTEM COMPONENT PET127-RELATED"/>
    <property type="match status" value="1"/>
</dbReference>
<name>A0A9Q0BEH0_9HYPO</name>
<evidence type="ECO:0000313" key="3">
    <source>
        <dbReference type="Proteomes" id="UP001055219"/>
    </source>
</evidence>
<feature type="region of interest" description="Disordered" evidence="1">
    <location>
        <begin position="593"/>
        <end position="630"/>
    </location>
</feature>
<proteinExistence type="predicted"/>
<dbReference type="GO" id="GO:0005740">
    <property type="term" value="C:mitochondrial envelope"/>
    <property type="evidence" value="ECO:0007669"/>
    <property type="project" value="TreeGrafter"/>
</dbReference>
<dbReference type="InterPro" id="IPR013943">
    <property type="entry name" value="Pet127"/>
</dbReference>
<dbReference type="GO" id="GO:0000964">
    <property type="term" value="P:mitochondrial RNA 5'-end processing"/>
    <property type="evidence" value="ECO:0007669"/>
    <property type="project" value="TreeGrafter"/>
</dbReference>
<feature type="compositionally biased region" description="Basic and acidic residues" evidence="1">
    <location>
        <begin position="818"/>
        <end position="827"/>
    </location>
</feature>
<feature type="region of interest" description="Disordered" evidence="1">
    <location>
        <begin position="924"/>
        <end position="951"/>
    </location>
</feature>
<dbReference type="AlphaFoldDB" id="A0A9Q0BEH0"/>
<feature type="compositionally biased region" description="Basic and acidic residues" evidence="1">
    <location>
        <begin position="929"/>
        <end position="951"/>
    </location>
</feature>
<feature type="region of interest" description="Disordered" evidence="1">
    <location>
        <begin position="890"/>
        <end position="911"/>
    </location>
</feature>
<feature type="compositionally biased region" description="Polar residues" evidence="1">
    <location>
        <begin position="717"/>
        <end position="735"/>
    </location>
</feature>
<dbReference type="Pfam" id="PF08634">
    <property type="entry name" value="Pet127"/>
    <property type="match status" value="1"/>
</dbReference>
<feature type="region of interest" description="Disordered" evidence="1">
    <location>
        <begin position="144"/>
        <end position="191"/>
    </location>
</feature>
<feature type="region of interest" description="Disordered" evidence="1">
    <location>
        <begin position="694"/>
        <end position="735"/>
    </location>
</feature>
<feature type="region of interest" description="Disordered" evidence="1">
    <location>
        <begin position="770"/>
        <end position="865"/>
    </location>
</feature>
<dbReference type="RefSeq" id="XP_051363293.1">
    <property type="nucleotide sequence ID" value="XM_051505255.1"/>
</dbReference>
<keyword evidence="3" id="KW-1185">Reference proteome</keyword>
<dbReference type="Proteomes" id="UP001055219">
    <property type="component" value="Unassembled WGS sequence"/>
</dbReference>
<dbReference type="PANTHER" id="PTHR31014">
    <property type="entry name" value="MITOCHONDRIAL TRANSLATION SYSTEM COMPONENT PET127-RELATED"/>
    <property type="match status" value="1"/>
</dbReference>
<dbReference type="EMBL" id="JAGIXG020000013">
    <property type="protein sequence ID" value="KAI6782437.1"/>
    <property type="molecule type" value="Genomic_DNA"/>
</dbReference>
<evidence type="ECO:0000313" key="2">
    <source>
        <dbReference type="EMBL" id="KAI6782437.1"/>
    </source>
</evidence>
<accession>A0A9Q0BEH0</accession>
<dbReference type="OrthoDB" id="10249045at2759"/>
<feature type="compositionally biased region" description="Acidic residues" evidence="1">
    <location>
        <begin position="603"/>
        <end position="613"/>
    </location>
</feature>
<comment type="caution">
    <text evidence="2">The sequence shown here is derived from an EMBL/GenBank/DDBJ whole genome shotgun (WGS) entry which is preliminary data.</text>
</comment>
<dbReference type="GeneID" id="75827813"/>
<feature type="compositionally biased region" description="Basic and acidic residues" evidence="1">
    <location>
        <begin position="844"/>
        <end position="860"/>
    </location>
</feature>
<feature type="compositionally biased region" description="Polar residues" evidence="1">
    <location>
        <begin position="118"/>
        <end position="127"/>
    </location>
</feature>
<reference evidence="2" key="1">
    <citation type="journal article" date="2021" name="J Fungi (Basel)">
        <title>Genomic and Metabolomic Analyses of the Marine Fungus Emericellopsis cladophorae: Insights into Saltwater Adaptability Mechanisms and Its Biosynthetic Potential.</title>
        <authorList>
            <person name="Goncalves M.F.M."/>
            <person name="Hilario S."/>
            <person name="Van de Peer Y."/>
            <person name="Esteves A.C."/>
            <person name="Alves A."/>
        </authorList>
    </citation>
    <scope>NUCLEOTIDE SEQUENCE</scope>
    <source>
        <strain evidence="2">MUM 19.33</strain>
    </source>
</reference>
<sequence length="951" mass="107770">MLLSQALSRLGRNVHPIRHKQRYLHASVPLLKRSPSKKRSKAAKAASKTGKPSIKGASPSNEDGFTDDPHQPMSELEYQKSIWEASRREEAPDAEGSLLNGPGFFGEQVSENHRQSPDSEQSSNTRHSTLLASLRKQLEDIEREGYTSPTLGKSKKGAAAKAKAKEETDEKSESSKSEKEPRRRRSLGTPLPVRTAHAKLLNLVPVAPEEQRDVPQLSHNLERVLFNPGVYQLQDPRTQVFNFDPYLASIMAVEDFDFDALQAYITSSKDERLMGMARKFGAKYCGSTSSTTSVLSHFHYLLSAWRQPNYDQAVTKGFEIQTPNFTSIMLAPAACYARLKNGVYAIDSDKQYDKENVLSMLGKSMEKLLTLPKEEYEKYRRTRSHLIPEEDRNAEEAYNYSTIGDFLLRSQLDAKDPRLPGGGVFDLKTRAVVSIRMDVHDYQKYRDYEIRDRFGQWESYEKEYVDLIRAAFLKYSLQVRMGRMDGIFVAYHNTQRIFGFQYIGLEEMDKAIHGTTDTRLGDDEFKLSIKLLNELMDRATQQFPGRSLRFHVETRPTNVPLTYFFVQPVTDEEIKQDESSAKAAVERITDDLIRQRGSIPQEAQEESIEEGETAEASTTPGTDNGSGQDVHNSEAWEEMIAKVEDTIENESLGVASVRGALRIALEERDLLQAASEEENQQTLDMLVEALASAAPGRREVKETAEETQPDYAKENTDANAEATSTESGDESNQQTQQDILKDLIVKVTEVAEAKKHELRDFERLVAELAERTRDGSSNGQQWPEDDSPSETRPAEVKSQAEVTDAIRNGADANNAETQKGESDKDPENIPELLGMYVTIRNKVNGKEVERPTLEDSRSDSQRQPFQWSLEYSITDIPDQEAQRIYRQITRRRSAALNDEDPRKVGNRSWNDAFKDQLQELSKSGRRYRKALDKKQSKKETQVAWRTEDAES</sequence>
<organism evidence="2 3">
    <name type="scientific">Emericellopsis cladophorae</name>
    <dbReference type="NCBI Taxonomy" id="2686198"/>
    <lineage>
        <taxon>Eukaryota</taxon>
        <taxon>Fungi</taxon>
        <taxon>Dikarya</taxon>
        <taxon>Ascomycota</taxon>
        <taxon>Pezizomycotina</taxon>
        <taxon>Sordariomycetes</taxon>
        <taxon>Hypocreomycetidae</taxon>
        <taxon>Hypocreales</taxon>
        <taxon>Bionectriaceae</taxon>
        <taxon>Emericellopsis</taxon>
    </lineage>
</organism>
<gene>
    <name evidence="2" type="ORF">J7T54_001294</name>
</gene>